<gene>
    <name evidence="2" type="ORF">MENT_LOCUS62218</name>
</gene>
<sequence length="130" mass="15915">MSVTLNNKFWIREFNCSCNFVDGQCWRPLKYSKPLLCAHKSIDNIEDFLELPNYDYELENVENYLDNYYFYNEIIFYFWIILGILFTILFVQLIYLFMLCFCKKQGTRGDNGKKCLNQIRKFFFTFRPRH</sequence>
<proteinExistence type="predicted"/>
<protein>
    <submittedName>
        <fullName evidence="2">Uncharacterized protein</fullName>
    </submittedName>
</protein>
<name>A0A6V7Y9M0_MELEN</name>
<keyword evidence="1" id="KW-1133">Transmembrane helix</keyword>
<dbReference type="Proteomes" id="UP000580250">
    <property type="component" value="Unassembled WGS sequence"/>
</dbReference>
<evidence type="ECO:0000313" key="3">
    <source>
        <dbReference type="Proteomes" id="UP000580250"/>
    </source>
</evidence>
<comment type="caution">
    <text evidence="2">The sequence shown here is derived from an EMBL/GenBank/DDBJ whole genome shotgun (WGS) entry which is preliminary data.</text>
</comment>
<reference evidence="2 3" key="1">
    <citation type="submission" date="2020-08" db="EMBL/GenBank/DDBJ databases">
        <authorList>
            <person name="Koutsovoulos G."/>
            <person name="Danchin GJ E."/>
        </authorList>
    </citation>
    <scope>NUCLEOTIDE SEQUENCE [LARGE SCALE GENOMIC DNA]</scope>
</reference>
<feature type="transmembrane region" description="Helical" evidence="1">
    <location>
        <begin position="74"/>
        <end position="98"/>
    </location>
</feature>
<dbReference type="EMBL" id="CAJEWN010003631">
    <property type="protein sequence ID" value="CAD2208205.1"/>
    <property type="molecule type" value="Genomic_DNA"/>
</dbReference>
<dbReference type="AlphaFoldDB" id="A0A6V7Y9M0"/>
<organism evidence="2 3">
    <name type="scientific">Meloidogyne enterolobii</name>
    <name type="common">Root-knot nematode worm</name>
    <name type="synonym">Meloidogyne mayaguensis</name>
    <dbReference type="NCBI Taxonomy" id="390850"/>
    <lineage>
        <taxon>Eukaryota</taxon>
        <taxon>Metazoa</taxon>
        <taxon>Ecdysozoa</taxon>
        <taxon>Nematoda</taxon>
        <taxon>Chromadorea</taxon>
        <taxon>Rhabditida</taxon>
        <taxon>Tylenchina</taxon>
        <taxon>Tylenchomorpha</taxon>
        <taxon>Tylenchoidea</taxon>
        <taxon>Meloidogynidae</taxon>
        <taxon>Meloidogyninae</taxon>
        <taxon>Meloidogyne</taxon>
    </lineage>
</organism>
<keyword evidence="1" id="KW-0472">Membrane</keyword>
<accession>A0A6V7Y9M0</accession>
<keyword evidence="1" id="KW-0812">Transmembrane</keyword>
<evidence type="ECO:0000256" key="1">
    <source>
        <dbReference type="SAM" id="Phobius"/>
    </source>
</evidence>
<evidence type="ECO:0000313" key="2">
    <source>
        <dbReference type="EMBL" id="CAD2208205.1"/>
    </source>
</evidence>